<keyword evidence="1" id="KW-0812">Transmembrane</keyword>
<evidence type="ECO:0000256" key="1">
    <source>
        <dbReference type="SAM" id="Phobius"/>
    </source>
</evidence>
<gene>
    <name evidence="3" type="ORF">GCM10007879_18180</name>
</gene>
<evidence type="ECO:0000313" key="4">
    <source>
        <dbReference type="Proteomes" id="UP001161405"/>
    </source>
</evidence>
<keyword evidence="2" id="KW-0732">Signal</keyword>
<feature type="transmembrane region" description="Helical" evidence="1">
    <location>
        <begin position="231"/>
        <end position="252"/>
    </location>
</feature>
<evidence type="ECO:0000313" key="3">
    <source>
        <dbReference type="EMBL" id="GLQ17569.1"/>
    </source>
</evidence>
<keyword evidence="1" id="KW-1133">Transmembrane helix</keyword>
<dbReference type="Proteomes" id="UP001161405">
    <property type="component" value="Unassembled WGS sequence"/>
</dbReference>
<dbReference type="RefSeq" id="WP_284363823.1">
    <property type="nucleotide sequence ID" value="NZ_BSNI01000002.1"/>
</dbReference>
<reference evidence="3" key="2">
    <citation type="submission" date="2023-01" db="EMBL/GenBank/DDBJ databases">
        <title>Draft genome sequence of Maritalea porphyrae strain NBRC 107169.</title>
        <authorList>
            <person name="Sun Q."/>
            <person name="Mori K."/>
        </authorList>
    </citation>
    <scope>NUCLEOTIDE SEQUENCE</scope>
    <source>
        <strain evidence="3">NBRC 107169</strain>
    </source>
</reference>
<reference evidence="3" key="1">
    <citation type="journal article" date="2014" name="Int. J. Syst. Evol. Microbiol.">
        <title>Complete genome of a new Firmicutes species belonging to the dominant human colonic microbiota ('Ruminococcus bicirculans') reveals two chromosomes and a selective capacity to utilize plant glucans.</title>
        <authorList>
            <consortium name="NISC Comparative Sequencing Program"/>
            <person name="Wegmann U."/>
            <person name="Louis P."/>
            <person name="Goesmann A."/>
            <person name="Henrissat B."/>
            <person name="Duncan S.H."/>
            <person name="Flint H.J."/>
        </authorList>
    </citation>
    <scope>NUCLEOTIDE SEQUENCE</scope>
    <source>
        <strain evidence="3">NBRC 107169</strain>
    </source>
</reference>
<proteinExistence type="predicted"/>
<comment type="caution">
    <text evidence="3">The sequence shown here is derived from an EMBL/GenBank/DDBJ whole genome shotgun (WGS) entry which is preliminary data.</text>
</comment>
<keyword evidence="4" id="KW-1185">Reference proteome</keyword>
<accession>A0ABQ5UQQ7</accession>
<feature type="signal peptide" evidence="2">
    <location>
        <begin position="1"/>
        <end position="21"/>
    </location>
</feature>
<dbReference type="EMBL" id="BSNI01000002">
    <property type="protein sequence ID" value="GLQ17569.1"/>
    <property type="molecule type" value="Genomic_DNA"/>
</dbReference>
<dbReference type="Pfam" id="PF09608">
    <property type="entry name" value="Alph_Pro_TM"/>
    <property type="match status" value="1"/>
</dbReference>
<sequence>MIFRALAFIVFSILFVFEAAAQRLVASSSDPQISINSTFSGEEITFFGNIEKAFDQPADAITNNYHIVIAVRGPTSTRVARRKTNQFGIWLNGEEVGFKNFPSFFHIISNLPLNQIADRQELSVNGLAFDSAPFLQPTGNIAKVGEFSRELIRLMEEQNLYKKVEHGVTFHSDTFYSARIDLPAHVPNGHYIAITHLFQDGKLKAKKAQRFSVQTVGFERFLSSSAKDYSFFYGLVCVLLAIFTGWLSGVAFRR</sequence>
<evidence type="ECO:0000256" key="2">
    <source>
        <dbReference type="SAM" id="SignalP"/>
    </source>
</evidence>
<feature type="chain" id="PRO_5047046366" evidence="2">
    <location>
        <begin position="22"/>
        <end position="254"/>
    </location>
</feature>
<name>A0ABQ5UQQ7_9HYPH</name>
<protein>
    <submittedName>
        <fullName evidence="3">Membrane protein</fullName>
    </submittedName>
</protein>
<keyword evidence="1" id="KW-0472">Membrane</keyword>
<dbReference type="InterPro" id="IPR019088">
    <property type="entry name" value="CHP02186-rel_TM"/>
</dbReference>
<organism evidence="3 4">
    <name type="scientific">Maritalea porphyrae</name>
    <dbReference type="NCBI Taxonomy" id="880732"/>
    <lineage>
        <taxon>Bacteria</taxon>
        <taxon>Pseudomonadati</taxon>
        <taxon>Pseudomonadota</taxon>
        <taxon>Alphaproteobacteria</taxon>
        <taxon>Hyphomicrobiales</taxon>
        <taxon>Devosiaceae</taxon>
        <taxon>Maritalea</taxon>
    </lineage>
</organism>